<reference evidence="7" key="1">
    <citation type="journal article" date="2022" name="bioRxiv">
        <title>Sequencing and chromosome-scale assembly of the giantPleurodeles waltlgenome.</title>
        <authorList>
            <person name="Brown T."/>
            <person name="Elewa A."/>
            <person name="Iarovenko S."/>
            <person name="Subramanian E."/>
            <person name="Araus A.J."/>
            <person name="Petzold A."/>
            <person name="Susuki M."/>
            <person name="Suzuki K.-i.T."/>
            <person name="Hayashi T."/>
            <person name="Toyoda A."/>
            <person name="Oliveira C."/>
            <person name="Osipova E."/>
            <person name="Leigh N.D."/>
            <person name="Simon A."/>
            <person name="Yun M.H."/>
        </authorList>
    </citation>
    <scope>NUCLEOTIDE SEQUENCE</scope>
    <source>
        <strain evidence="7">20211129_DDA</strain>
        <tissue evidence="7">Liver</tissue>
    </source>
</reference>
<evidence type="ECO:0000259" key="6">
    <source>
        <dbReference type="PROSITE" id="PS50888"/>
    </source>
</evidence>
<feature type="compositionally biased region" description="Polar residues" evidence="5">
    <location>
        <begin position="121"/>
        <end position="138"/>
    </location>
</feature>
<evidence type="ECO:0000256" key="4">
    <source>
        <dbReference type="ARBA" id="ARBA00023242"/>
    </source>
</evidence>
<dbReference type="Gene3D" id="4.10.280.10">
    <property type="entry name" value="Helix-loop-helix DNA-binding domain"/>
    <property type="match status" value="1"/>
</dbReference>
<dbReference type="EMBL" id="JANPWB010000011">
    <property type="protein sequence ID" value="KAJ1131888.1"/>
    <property type="molecule type" value="Genomic_DNA"/>
</dbReference>
<dbReference type="PROSITE" id="PS50888">
    <property type="entry name" value="BHLH"/>
    <property type="match status" value="1"/>
</dbReference>
<feature type="domain" description="BHLH" evidence="6">
    <location>
        <begin position="54"/>
        <end position="107"/>
    </location>
</feature>
<organism evidence="7 8">
    <name type="scientific">Pleurodeles waltl</name>
    <name type="common">Iberian ribbed newt</name>
    <dbReference type="NCBI Taxonomy" id="8319"/>
    <lineage>
        <taxon>Eukaryota</taxon>
        <taxon>Metazoa</taxon>
        <taxon>Chordata</taxon>
        <taxon>Craniata</taxon>
        <taxon>Vertebrata</taxon>
        <taxon>Euteleostomi</taxon>
        <taxon>Amphibia</taxon>
        <taxon>Batrachia</taxon>
        <taxon>Caudata</taxon>
        <taxon>Salamandroidea</taxon>
        <taxon>Salamandridae</taxon>
        <taxon>Pleurodelinae</taxon>
        <taxon>Pleurodeles</taxon>
    </lineage>
</organism>
<dbReference type="FunFam" id="4.10.280.10:FF:000029">
    <property type="entry name" value="Achaete-scute family bHLH transcription factor 1"/>
    <property type="match status" value="1"/>
</dbReference>
<keyword evidence="4" id="KW-0539">Nucleus</keyword>
<feature type="compositionally biased region" description="Pro residues" evidence="5">
    <location>
        <begin position="24"/>
        <end position="33"/>
    </location>
</feature>
<feature type="compositionally biased region" description="Polar residues" evidence="5">
    <location>
        <begin position="146"/>
        <end position="159"/>
    </location>
</feature>
<dbReference type="GO" id="GO:0007399">
    <property type="term" value="P:nervous system development"/>
    <property type="evidence" value="ECO:0007669"/>
    <property type="project" value="UniProtKB-KW"/>
</dbReference>
<evidence type="ECO:0000313" key="7">
    <source>
        <dbReference type="EMBL" id="KAJ1131888.1"/>
    </source>
</evidence>
<dbReference type="GO" id="GO:0000981">
    <property type="term" value="F:DNA-binding transcription factor activity, RNA polymerase II-specific"/>
    <property type="evidence" value="ECO:0007669"/>
    <property type="project" value="TreeGrafter"/>
</dbReference>
<evidence type="ECO:0000256" key="1">
    <source>
        <dbReference type="ARBA" id="ARBA00004123"/>
    </source>
</evidence>
<keyword evidence="8" id="KW-1185">Reference proteome</keyword>
<protein>
    <recommendedName>
        <fullName evidence="6">BHLH domain-containing protein</fullName>
    </recommendedName>
</protein>
<dbReference type="AlphaFoldDB" id="A0AAV7PUK4"/>
<gene>
    <name evidence="7" type="ORF">NDU88_010219</name>
</gene>
<keyword evidence="3" id="KW-0238">DNA-binding</keyword>
<dbReference type="InterPro" id="IPR036638">
    <property type="entry name" value="HLH_DNA-bd_sf"/>
</dbReference>
<dbReference type="InterPro" id="IPR011598">
    <property type="entry name" value="bHLH_dom"/>
</dbReference>
<sequence>MPFSAPPPSVAEGRSRARRKGVPPARPPPPTRPRCPKRRTPVTCGGSQHPLASATSERRNERERNRVKLVNLGFAHLRRHVPQAQGASRKMSKVETLRSAVDYIRELQGLLGERPGVAGESLSTSDGLSPRGSSTSADSLPRSPVSCASSAEEGSQDLGSASDYHTVHSWG</sequence>
<name>A0AAV7PUK4_PLEWA</name>
<dbReference type="SMART" id="SM00353">
    <property type="entry name" value="HLH"/>
    <property type="match status" value="1"/>
</dbReference>
<dbReference type="GO" id="GO:0046983">
    <property type="term" value="F:protein dimerization activity"/>
    <property type="evidence" value="ECO:0007669"/>
    <property type="project" value="InterPro"/>
</dbReference>
<feature type="region of interest" description="Disordered" evidence="5">
    <location>
        <begin position="115"/>
        <end position="171"/>
    </location>
</feature>
<comment type="caution">
    <text evidence="7">The sequence shown here is derived from an EMBL/GenBank/DDBJ whole genome shotgun (WGS) entry which is preliminary data.</text>
</comment>
<evidence type="ECO:0000313" key="8">
    <source>
        <dbReference type="Proteomes" id="UP001066276"/>
    </source>
</evidence>
<accession>A0AAV7PUK4</accession>
<dbReference type="Pfam" id="PF00010">
    <property type="entry name" value="HLH"/>
    <property type="match status" value="1"/>
</dbReference>
<dbReference type="PANTHER" id="PTHR13935">
    <property type="entry name" value="ACHAETE-SCUTE TRANSCRIPTION FACTOR-RELATED"/>
    <property type="match status" value="1"/>
</dbReference>
<evidence type="ECO:0000256" key="2">
    <source>
        <dbReference type="ARBA" id="ARBA00022902"/>
    </source>
</evidence>
<proteinExistence type="predicted"/>
<dbReference type="SUPFAM" id="SSF47459">
    <property type="entry name" value="HLH, helix-loop-helix DNA-binding domain"/>
    <property type="match status" value="1"/>
</dbReference>
<evidence type="ECO:0000256" key="5">
    <source>
        <dbReference type="SAM" id="MobiDB-lite"/>
    </source>
</evidence>
<dbReference type="GO" id="GO:0090575">
    <property type="term" value="C:RNA polymerase II transcription regulator complex"/>
    <property type="evidence" value="ECO:0007669"/>
    <property type="project" value="TreeGrafter"/>
</dbReference>
<evidence type="ECO:0000256" key="3">
    <source>
        <dbReference type="ARBA" id="ARBA00023125"/>
    </source>
</evidence>
<keyword evidence="2" id="KW-0524">Neurogenesis</keyword>
<dbReference type="InterPro" id="IPR015660">
    <property type="entry name" value="MASH1/Ascl1a-like"/>
</dbReference>
<dbReference type="PANTHER" id="PTHR13935:SF106">
    <property type="entry name" value="ACHAETE-SCUTE COMPLEX PROTEIN T5-RELATED"/>
    <property type="match status" value="1"/>
</dbReference>
<feature type="region of interest" description="Disordered" evidence="5">
    <location>
        <begin position="1"/>
        <end position="64"/>
    </location>
</feature>
<dbReference type="GO" id="GO:0000977">
    <property type="term" value="F:RNA polymerase II transcription regulatory region sequence-specific DNA binding"/>
    <property type="evidence" value="ECO:0007669"/>
    <property type="project" value="TreeGrafter"/>
</dbReference>
<dbReference type="Proteomes" id="UP001066276">
    <property type="component" value="Chromosome 7"/>
</dbReference>
<comment type="subcellular location">
    <subcellularLocation>
        <location evidence="1">Nucleus</location>
    </subcellularLocation>
</comment>